<evidence type="ECO:0000256" key="3">
    <source>
        <dbReference type="PROSITE-ProRule" id="PRU00023"/>
    </source>
</evidence>
<name>A0ABZ1D5S2_9TREE</name>
<dbReference type="CDD" id="cd14483">
    <property type="entry name" value="SPX_PHO81_NUC-2_like"/>
    <property type="match status" value="1"/>
</dbReference>
<dbReference type="PANTHER" id="PTHR24198:SF165">
    <property type="entry name" value="ANKYRIN REPEAT-CONTAINING PROTEIN-RELATED"/>
    <property type="match status" value="1"/>
</dbReference>
<evidence type="ECO:0000256" key="2">
    <source>
        <dbReference type="ARBA" id="ARBA00023043"/>
    </source>
</evidence>
<protein>
    <recommendedName>
        <fullName evidence="9">Cyclin-dependent protein kinase inhibitor</fullName>
    </recommendedName>
</protein>
<dbReference type="PANTHER" id="PTHR24198">
    <property type="entry name" value="ANKYRIN REPEAT AND PROTEIN KINASE DOMAIN-CONTAINING PROTEIN"/>
    <property type="match status" value="1"/>
</dbReference>
<evidence type="ECO:0000256" key="4">
    <source>
        <dbReference type="SAM" id="MobiDB-lite"/>
    </source>
</evidence>
<dbReference type="SUPFAM" id="SSF48403">
    <property type="entry name" value="Ankyrin repeat"/>
    <property type="match status" value="1"/>
</dbReference>
<dbReference type="PROSITE" id="PS50088">
    <property type="entry name" value="ANK_REPEAT"/>
    <property type="match status" value="5"/>
</dbReference>
<dbReference type="Gene3D" id="1.25.40.20">
    <property type="entry name" value="Ankyrin repeat-containing domain"/>
    <property type="match status" value="3"/>
</dbReference>
<dbReference type="Pfam" id="PF25329">
    <property type="entry name" value="C2_GDE1"/>
    <property type="match status" value="1"/>
</dbReference>
<dbReference type="Pfam" id="PF12796">
    <property type="entry name" value="Ank_2"/>
    <property type="match status" value="2"/>
</dbReference>
<dbReference type="SUPFAM" id="SSF51695">
    <property type="entry name" value="PLC-like phosphodiesterases"/>
    <property type="match status" value="1"/>
</dbReference>
<dbReference type="InterPro" id="IPR057506">
    <property type="entry name" value="C2_GPCPD1"/>
</dbReference>
<feature type="compositionally biased region" description="Low complexity" evidence="4">
    <location>
        <begin position="162"/>
        <end position="174"/>
    </location>
</feature>
<keyword evidence="1" id="KW-0677">Repeat</keyword>
<feature type="compositionally biased region" description="Polar residues" evidence="4">
    <location>
        <begin position="839"/>
        <end position="866"/>
    </location>
</feature>
<feature type="region of interest" description="Disordered" evidence="4">
    <location>
        <begin position="52"/>
        <end position="116"/>
    </location>
</feature>
<feature type="repeat" description="ANK" evidence="3">
    <location>
        <begin position="484"/>
        <end position="516"/>
    </location>
</feature>
<evidence type="ECO:0008006" key="9">
    <source>
        <dbReference type="Google" id="ProtNLM"/>
    </source>
</evidence>
<evidence type="ECO:0000313" key="7">
    <source>
        <dbReference type="EMBL" id="WRT69382.1"/>
    </source>
</evidence>
<feature type="domain" description="SPX" evidence="5">
    <location>
        <begin position="1"/>
        <end position="236"/>
    </location>
</feature>
<evidence type="ECO:0000256" key="1">
    <source>
        <dbReference type="ARBA" id="ARBA00022737"/>
    </source>
</evidence>
<feature type="compositionally biased region" description="Low complexity" evidence="4">
    <location>
        <begin position="79"/>
        <end position="91"/>
    </location>
</feature>
<evidence type="ECO:0000259" key="6">
    <source>
        <dbReference type="PROSITE" id="PS51704"/>
    </source>
</evidence>
<dbReference type="SMART" id="SM00248">
    <property type="entry name" value="ANK"/>
    <property type="match status" value="7"/>
</dbReference>
<feature type="repeat" description="ANK" evidence="3">
    <location>
        <begin position="590"/>
        <end position="622"/>
    </location>
</feature>
<dbReference type="Pfam" id="PF03009">
    <property type="entry name" value="GDPD"/>
    <property type="match status" value="1"/>
</dbReference>
<evidence type="ECO:0000259" key="5">
    <source>
        <dbReference type="PROSITE" id="PS51382"/>
    </source>
</evidence>
<dbReference type="InterPro" id="IPR002110">
    <property type="entry name" value="Ankyrin_rpt"/>
</dbReference>
<feature type="repeat" description="ANK" evidence="3">
    <location>
        <begin position="554"/>
        <end position="589"/>
    </location>
</feature>
<dbReference type="Pfam" id="PF00023">
    <property type="entry name" value="Ank"/>
    <property type="match status" value="1"/>
</dbReference>
<accession>A0ABZ1D5S2</accession>
<organism evidence="7 8">
    <name type="scientific">Kwoniella shivajii</name>
    <dbReference type="NCBI Taxonomy" id="564305"/>
    <lineage>
        <taxon>Eukaryota</taxon>
        <taxon>Fungi</taxon>
        <taxon>Dikarya</taxon>
        <taxon>Basidiomycota</taxon>
        <taxon>Agaricomycotina</taxon>
        <taxon>Tremellomycetes</taxon>
        <taxon>Tremellales</taxon>
        <taxon>Cryptococcaceae</taxon>
        <taxon>Kwoniella</taxon>
    </lineage>
</organism>
<dbReference type="InterPro" id="IPR030395">
    <property type="entry name" value="GP_PDE_dom"/>
</dbReference>
<dbReference type="InterPro" id="IPR036770">
    <property type="entry name" value="Ankyrin_rpt-contain_sf"/>
</dbReference>
<dbReference type="Proteomes" id="UP001329825">
    <property type="component" value="Chromosome 9"/>
</dbReference>
<feature type="domain" description="GP-PDE" evidence="6">
    <location>
        <begin position="857"/>
        <end position="1161"/>
    </location>
</feature>
<reference evidence="7 8" key="1">
    <citation type="submission" date="2024-01" db="EMBL/GenBank/DDBJ databases">
        <title>Comparative genomics of Cryptococcus and Kwoniella reveals pathogenesis evolution and contrasting modes of karyotype evolution via chromosome fusion or intercentromeric recombination.</title>
        <authorList>
            <person name="Coelho M.A."/>
            <person name="David-Palma M."/>
            <person name="Shea T."/>
            <person name="Bowers K."/>
            <person name="McGinley-Smith S."/>
            <person name="Mohammad A.W."/>
            <person name="Gnirke A."/>
            <person name="Yurkov A.M."/>
            <person name="Nowrousian M."/>
            <person name="Sun S."/>
            <person name="Cuomo C.A."/>
            <person name="Heitman J."/>
        </authorList>
    </citation>
    <scope>NUCLEOTIDE SEQUENCE [LARGE SCALE GENOMIC DNA]</scope>
    <source>
        <strain evidence="7">CBS 11374</strain>
    </source>
</reference>
<dbReference type="RefSeq" id="XP_062794121.1">
    <property type="nucleotide sequence ID" value="XM_062938070.1"/>
</dbReference>
<dbReference type="PROSITE" id="PS51382">
    <property type="entry name" value="SPX"/>
    <property type="match status" value="1"/>
</dbReference>
<keyword evidence="2 3" id="KW-0040">ANK repeat</keyword>
<dbReference type="PROSITE" id="PS50297">
    <property type="entry name" value="ANK_REP_REGION"/>
    <property type="match status" value="4"/>
</dbReference>
<gene>
    <name evidence="7" type="ORF">IL334_006366</name>
</gene>
<feature type="repeat" description="ANK" evidence="3">
    <location>
        <begin position="417"/>
        <end position="449"/>
    </location>
</feature>
<feature type="region of interest" description="Disordered" evidence="4">
    <location>
        <begin position="838"/>
        <end position="880"/>
    </location>
</feature>
<keyword evidence="8" id="KW-1185">Reference proteome</keyword>
<dbReference type="GeneID" id="87958496"/>
<dbReference type="Gene3D" id="3.20.20.190">
    <property type="entry name" value="Phosphatidylinositol (PI) phosphodiesterase"/>
    <property type="match status" value="1"/>
</dbReference>
<feature type="region of interest" description="Disordered" evidence="4">
    <location>
        <begin position="162"/>
        <end position="182"/>
    </location>
</feature>
<dbReference type="InterPro" id="IPR017946">
    <property type="entry name" value="PLC-like_Pdiesterase_TIM-brl"/>
</dbReference>
<feature type="compositionally biased region" description="Pro residues" evidence="4">
    <location>
        <begin position="68"/>
        <end position="78"/>
    </location>
</feature>
<sequence>MKFGKTIQSQQVPGWGGYYLNYKALKKIINSYAAGRPASDASLLSLGLRLSKKSPGSGKSDAETGSISPPPPPPPPIPTTTLEDLEPLPAESEPPAPNTGSALMSRHPTGGNDKSESFKAHRDVFFFTLQRELEKINTFYLIKERDLRLRLLTLLSNRKRLLQNSNGSGTNSSDNDLDGNSRKDAEWTSLEEGWRLFERDLGKLQGFIEINATGFRKILKKWDKRSKSNTKELYIERQVEVQPCFNREFIAKLSDIVAANLLDLENGSEHLSTSFLERDLPDSIGADGLNFNRKEDYDSDAGIGNSLALDALVDLESNMVKALTSGKEAVSDWLKLAKTKQHRDKGRRLMRILWRAALQVPSELLDLVLSAIKLDYDYIDNINGRSPLHQACIAGSSRLVQLCVENNHLLLEKPDAYDRKPIHYAAIHGHPEIVSFLLSKSADPSATDMDGYTPLMHAIIQGHLEVVRIFVQDKITLEPTAISNDLIPLSLACQFGHLEVARLLLQCGAKVIPNSEGLYPQHFAAKAGHEAICRLLVDEGGKDGGGRERQDKYNLWTPLHHAAIGGESRHLACMKVLVEAGCDVNTSDDYGKSPGWYSAWFGHVECLNFLLDNGAKLNGKQNTLEGMENLGLSADPQMDSLSPGSDLELDPPQDEFELIPSLSLPPPIIPLRVYGHEFLANRCLVQLSLGHPFSRPSSIASKAPPIKLYSRSGQDSLHLWSSLKLVMTSKSDITAVPHSVILPLADEREVFSFQVQSLERFTLELSLYPTFGSKVIGRAIVLPDTFNDITYHKGIVAPLLDHNLKTIGEVAFEVSCIKPFEGAQLEIGGRVETYWKSKVTPSQPTQDHAHQFQSHRPLSVSTTSPSLRPPVTAPPASNNNESALVTASSLSGEYVHIVIQVTKDFVPVIYSKLKLPIEQLDIAVSDVTCDQFLSIAKSNNLLLTSPSNHHLTSGEWSELLSTKMSTLDNVLSILPPEIGLNLLLQYLRPATAIQKQFGRSIEINKFVDTILHSIYQSGKNNPGRKIIFSSFEPEVATALNWKQPNYAVFFASYCGISSSPSSTDSSGRTRLSPLSLEEESDLRCLSVREAVNFAKSTNLLGVILEATTLAAVPSLVASVKDAGLLLATFGDSQDVTALRQGASDGRTVDAFVIDGIMTLTI</sequence>
<dbReference type="InterPro" id="IPR004331">
    <property type="entry name" value="SPX_dom"/>
</dbReference>
<dbReference type="PROSITE" id="PS51704">
    <property type="entry name" value="GP_PDE"/>
    <property type="match status" value="1"/>
</dbReference>
<feature type="repeat" description="ANK" evidence="3">
    <location>
        <begin position="450"/>
        <end position="472"/>
    </location>
</feature>
<evidence type="ECO:0000313" key="8">
    <source>
        <dbReference type="Proteomes" id="UP001329825"/>
    </source>
</evidence>
<dbReference type="EMBL" id="CP141889">
    <property type="protein sequence ID" value="WRT69382.1"/>
    <property type="molecule type" value="Genomic_DNA"/>
</dbReference>
<proteinExistence type="predicted"/>
<dbReference type="Pfam" id="PF03105">
    <property type="entry name" value="SPX"/>
    <property type="match status" value="2"/>
</dbReference>